<dbReference type="InterPro" id="IPR002119">
    <property type="entry name" value="Histone_H2A"/>
</dbReference>
<dbReference type="SUPFAM" id="SSF47113">
    <property type="entry name" value="Histone-fold"/>
    <property type="match status" value="1"/>
</dbReference>
<keyword evidence="4" id="KW-1185">Reference proteome</keyword>
<dbReference type="GO" id="GO:0046982">
    <property type="term" value="F:protein heterodimerization activity"/>
    <property type="evidence" value="ECO:0007669"/>
    <property type="project" value="InterPro"/>
</dbReference>
<dbReference type="SMART" id="SM00414">
    <property type="entry name" value="H2A"/>
    <property type="match status" value="1"/>
</dbReference>
<keyword evidence="1" id="KW-0238">DNA-binding</keyword>
<protein>
    <recommendedName>
        <fullName evidence="1">Histone H2A</fullName>
    </recommendedName>
</protein>
<accession>A0A5J9UL69</accession>
<feature type="non-terminal residue" evidence="3">
    <location>
        <position position="1"/>
    </location>
</feature>
<name>A0A5J9UL69_9POAL</name>
<evidence type="ECO:0000313" key="4">
    <source>
        <dbReference type="Proteomes" id="UP000324897"/>
    </source>
</evidence>
<comment type="caution">
    <text evidence="3">The sequence shown here is derived from an EMBL/GenBank/DDBJ whole genome shotgun (WGS) entry which is preliminary data.</text>
</comment>
<reference evidence="3 4" key="1">
    <citation type="journal article" date="2019" name="Sci. Rep.">
        <title>A high-quality genome of Eragrostis curvula grass provides insights into Poaceae evolution and supports new strategies to enhance forage quality.</title>
        <authorList>
            <person name="Carballo J."/>
            <person name="Santos B.A.C.M."/>
            <person name="Zappacosta D."/>
            <person name="Garbus I."/>
            <person name="Selva J.P."/>
            <person name="Gallo C.A."/>
            <person name="Diaz A."/>
            <person name="Albertini E."/>
            <person name="Caccamo M."/>
            <person name="Echenique V."/>
        </authorList>
    </citation>
    <scope>NUCLEOTIDE SEQUENCE [LARGE SCALE GENOMIC DNA]</scope>
    <source>
        <strain evidence="4">cv. Victoria</strain>
        <tissue evidence="3">Leaf</tissue>
    </source>
</reference>
<keyword evidence="1" id="KW-0158">Chromosome</keyword>
<gene>
    <name evidence="3" type="ORF">EJB05_26923</name>
</gene>
<dbReference type="AlphaFoldDB" id="A0A5J9UL69"/>
<dbReference type="InterPro" id="IPR009072">
    <property type="entry name" value="Histone-fold"/>
</dbReference>
<feature type="domain" description="Histone H2A C-terminal" evidence="2">
    <location>
        <begin position="35"/>
        <end position="68"/>
    </location>
</feature>
<dbReference type="Proteomes" id="UP000324897">
    <property type="component" value="Chromosome 2"/>
</dbReference>
<keyword evidence="1" id="KW-0539">Nucleus</keyword>
<organism evidence="3 4">
    <name type="scientific">Eragrostis curvula</name>
    <name type="common">weeping love grass</name>
    <dbReference type="NCBI Taxonomy" id="38414"/>
    <lineage>
        <taxon>Eukaryota</taxon>
        <taxon>Viridiplantae</taxon>
        <taxon>Streptophyta</taxon>
        <taxon>Embryophyta</taxon>
        <taxon>Tracheophyta</taxon>
        <taxon>Spermatophyta</taxon>
        <taxon>Magnoliopsida</taxon>
        <taxon>Liliopsida</taxon>
        <taxon>Poales</taxon>
        <taxon>Poaceae</taxon>
        <taxon>PACMAD clade</taxon>
        <taxon>Chloridoideae</taxon>
        <taxon>Eragrostideae</taxon>
        <taxon>Eragrostidinae</taxon>
        <taxon>Eragrostis</taxon>
    </lineage>
</organism>
<comment type="subcellular location">
    <subcellularLocation>
        <location evidence="1">Nucleus</location>
    </subcellularLocation>
</comment>
<evidence type="ECO:0000313" key="3">
    <source>
        <dbReference type="EMBL" id="TVU24482.1"/>
    </source>
</evidence>
<evidence type="ECO:0000259" key="2">
    <source>
        <dbReference type="Pfam" id="PF16211"/>
    </source>
</evidence>
<dbReference type="Gene3D" id="1.10.20.10">
    <property type="entry name" value="Histone, subunit A"/>
    <property type="match status" value="1"/>
</dbReference>
<dbReference type="GO" id="GO:0000786">
    <property type="term" value="C:nucleosome"/>
    <property type="evidence" value="ECO:0007669"/>
    <property type="project" value="UniProtKB-KW"/>
</dbReference>
<comment type="subunit">
    <text evidence="1">The nucleosome is a histone octamer containing two molecules each of H2A, H2B, H3 and H4 assembled in one H3-H4 heterotetramer and two H2A-H2B heterodimers. The octamer wraps approximately 147 bp of DNA.</text>
</comment>
<dbReference type="OrthoDB" id="10253031at2759"/>
<dbReference type="GO" id="GO:0003677">
    <property type="term" value="F:DNA binding"/>
    <property type="evidence" value="ECO:0007669"/>
    <property type="project" value="UniProtKB-KW"/>
</dbReference>
<dbReference type="Gramene" id="TVU24482">
    <property type="protein sequence ID" value="TVU24482"/>
    <property type="gene ID" value="EJB05_26923"/>
</dbReference>
<dbReference type="GO" id="GO:0005634">
    <property type="term" value="C:nucleus"/>
    <property type="evidence" value="ECO:0007669"/>
    <property type="project" value="UniProtKB-SubCell"/>
</dbReference>
<evidence type="ECO:0000256" key="1">
    <source>
        <dbReference type="RuleBase" id="RU003767"/>
    </source>
</evidence>
<dbReference type="PANTHER" id="PTHR23430">
    <property type="entry name" value="HISTONE H2A"/>
    <property type="match status" value="1"/>
</dbReference>
<dbReference type="Pfam" id="PF16211">
    <property type="entry name" value="Histone_H2A_C"/>
    <property type="match status" value="1"/>
</dbReference>
<keyword evidence="1" id="KW-0544">Nucleosome core</keyword>
<proteinExistence type="inferred from homology"/>
<sequence>MVIDQMIELAVNEARDNKKTRILPQHILLPVHNDEELGRLLAGVTIAHAGVVPNIHPELLPKKAVEKASGEEVESPKISN</sequence>
<dbReference type="GO" id="GO:0030527">
    <property type="term" value="F:structural constituent of chromatin"/>
    <property type="evidence" value="ECO:0007669"/>
    <property type="project" value="InterPro"/>
</dbReference>
<dbReference type="EMBL" id="RWGY01000013">
    <property type="protein sequence ID" value="TVU24482.1"/>
    <property type="molecule type" value="Genomic_DNA"/>
</dbReference>
<dbReference type="InterPro" id="IPR032454">
    <property type="entry name" value="Histone_H2A_C"/>
</dbReference>
<dbReference type="PRINTS" id="PR00620">
    <property type="entry name" value="HISTONEH2A"/>
</dbReference>
<comment type="similarity">
    <text evidence="1">Belongs to the histone H2A family.</text>
</comment>